<proteinExistence type="predicted"/>
<dbReference type="SUPFAM" id="SSF53335">
    <property type="entry name" value="S-adenosyl-L-methionine-dependent methyltransferases"/>
    <property type="match status" value="1"/>
</dbReference>
<dbReference type="GO" id="GO:0008168">
    <property type="term" value="F:methyltransferase activity"/>
    <property type="evidence" value="ECO:0007669"/>
    <property type="project" value="UniProtKB-KW"/>
</dbReference>
<evidence type="ECO:0000259" key="1">
    <source>
        <dbReference type="Pfam" id="PF13649"/>
    </source>
</evidence>
<comment type="caution">
    <text evidence="2">The sequence shown here is derived from an EMBL/GenBank/DDBJ whole genome shotgun (WGS) entry which is preliminary data.</text>
</comment>
<dbReference type="InterPro" id="IPR041698">
    <property type="entry name" value="Methyltransf_25"/>
</dbReference>
<dbReference type="Gene3D" id="3.40.50.150">
    <property type="entry name" value="Vaccinia Virus protein VP39"/>
    <property type="match status" value="1"/>
</dbReference>
<sequence length="198" mass="21936">MPGAILMDPRRFYENTKGAPAMPSLLLALQHWQAPPGLAVDLGCGAGRDTLELLRQGWQVLAVDAEPLAFDYLQPLVPGDQRAALRCACSPFQDIELPAAELINGSFSLPFCAPADFPGFWRRIEQAVKPGGLFAGHFFGERDDWAQDGLSIHTRAEVEALFQHWQIIDLQEIDRPGQTAVGRAKHWHLFAVVARRQS</sequence>
<name>A0A4Q9QRZ0_9GAMM</name>
<accession>A0A4Q9QRZ0</accession>
<dbReference type="Pfam" id="PF13649">
    <property type="entry name" value="Methyltransf_25"/>
    <property type="match status" value="1"/>
</dbReference>
<dbReference type="EMBL" id="QJUI01000004">
    <property type="protein sequence ID" value="TBU82130.1"/>
    <property type="molecule type" value="Genomic_DNA"/>
</dbReference>
<evidence type="ECO:0000313" key="2">
    <source>
        <dbReference type="EMBL" id="TBU82130.1"/>
    </source>
</evidence>
<evidence type="ECO:0000313" key="3">
    <source>
        <dbReference type="Proteomes" id="UP000292302"/>
    </source>
</evidence>
<keyword evidence="3" id="KW-1185">Reference proteome</keyword>
<gene>
    <name evidence="2" type="ORF">DNK06_06350</name>
</gene>
<dbReference type="Proteomes" id="UP000292302">
    <property type="component" value="Unassembled WGS sequence"/>
</dbReference>
<dbReference type="AlphaFoldDB" id="A0A4Q9QRZ0"/>
<keyword evidence="2" id="KW-0489">Methyltransferase</keyword>
<dbReference type="OrthoDB" id="9804312at2"/>
<organism evidence="2 3">
    <name type="scientific">Phytopseudomonas daroniae</name>
    <dbReference type="NCBI Taxonomy" id="2487519"/>
    <lineage>
        <taxon>Bacteria</taxon>
        <taxon>Pseudomonadati</taxon>
        <taxon>Pseudomonadota</taxon>
        <taxon>Gammaproteobacteria</taxon>
        <taxon>Pseudomonadales</taxon>
        <taxon>Pseudomonadaceae</taxon>
        <taxon>Phytopseudomonas</taxon>
    </lineage>
</organism>
<feature type="domain" description="Methyltransferase" evidence="1">
    <location>
        <begin position="40"/>
        <end position="132"/>
    </location>
</feature>
<keyword evidence="2" id="KW-0808">Transferase</keyword>
<reference evidence="2 3" key="1">
    <citation type="submission" date="2018-06" db="EMBL/GenBank/DDBJ databases">
        <title>Three novel Pseudomonas species isolated from symptomatic oak.</title>
        <authorList>
            <person name="Bueno-Gonzalez V."/>
            <person name="Brady C."/>
        </authorList>
    </citation>
    <scope>NUCLEOTIDE SEQUENCE [LARGE SCALE GENOMIC DNA]</scope>
    <source>
        <strain evidence="2 3">P9A</strain>
    </source>
</reference>
<dbReference type="GO" id="GO:0032259">
    <property type="term" value="P:methylation"/>
    <property type="evidence" value="ECO:0007669"/>
    <property type="project" value="UniProtKB-KW"/>
</dbReference>
<dbReference type="InterPro" id="IPR029063">
    <property type="entry name" value="SAM-dependent_MTases_sf"/>
</dbReference>
<dbReference type="CDD" id="cd02440">
    <property type="entry name" value="AdoMet_MTases"/>
    <property type="match status" value="1"/>
</dbReference>
<protein>
    <submittedName>
        <fullName evidence="2">Class I SAM-dependent methyltransferase</fullName>
    </submittedName>
</protein>